<evidence type="ECO:0000313" key="2">
    <source>
        <dbReference type="Proteomes" id="UP001219518"/>
    </source>
</evidence>
<feature type="non-terminal residue" evidence="1">
    <location>
        <position position="1"/>
    </location>
</feature>
<dbReference type="AlphaFoldDB" id="A0AAE1H682"/>
<gene>
    <name evidence="1" type="ORF">KUF71_024710</name>
</gene>
<dbReference type="Proteomes" id="UP001219518">
    <property type="component" value="Unassembled WGS sequence"/>
</dbReference>
<protein>
    <submittedName>
        <fullName evidence="1">Nonribosomal peptide synthetase TES</fullName>
    </submittedName>
</protein>
<evidence type="ECO:0000313" key="1">
    <source>
        <dbReference type="EMBL" id="KAK3915567.1"/>
    </source>
</evidence>
<keyword evidence="2" id="KW-1185">Reference proteome</keyword>
<reference evidence="1" key="2">
    <citation type="journal article" date="2023" name="BMC Genomics">
        <title>Pest status, molecular evolution, and epigenetic factors derived from the genome assembly of Frankliniella fusca, a thysanopteran phytovirus vector.</title>
        <authorList>
            <person name="Catto M.A."/>
            <person name="Labadie P.E."/>
            <person name="Jacobson A.L."/>
            <person name="Kennedy G.G."/>
            <person name="Srinivasan R."/>
            <person name="Hunt B.G."/>
        </authorList>
    </citation>
    <scope>NUCLEOTIDE SEQUENCE</scope>
    <source>
        <strain evidence="1">PL_HMW_Pooled</strain>
    </source>
</reference>
<organism evidence="1 2">
    <name type="scientific">Frankliniella fusca</name>
    <dbReference type="NCBI Taxonomy" id="407009"/>
    <lineage>
        <taxon>Eukaryota</taxon>
        <taxon>Metazoa</taxon>
        <taxon>Ecdysozoa</taxon>
        <taxon>Arthropoda</taxon>
        <taxon>Hexapoda</taxon>
        <taxon>Insecta</taxon>
        <taxon>Pterygota</taxon>
        <taxon>Neoptera</taxon>
        <taxon>Paraneoptera</taxon>
        <taxon>Thysanoptera</taxon>
        <taxon>Terebrantia</taxon>
        <taxon>Thripoidea</taxon>
        <taxon>Thripidae</taxon>
        <taxon>Frankliniella</taxon>
    </lineage>
</organism>
<sequence>MSEMRNGVYFPRSPSPMTLFSSAKKVTVASSCISSSNKQPVENYSFNNELLRLSRGWCSDCRAAAAPSCWDDHEVLSPRAAEKRLKEQVPTAALQEAAALLADVQCRGEEALHALTLLSAPSWDITLRAGGRQLNGT</sequence>
<comment type="caution">
    <text evidence="1">The sequence shown here is derived from an EMBL/GenBank/DDBJ whole genome shotgun (WGS) entry which is preliminary data.</text>
</comment>
<proteinExistence type="predicted"/>
<reference evidence="1" key="1">
    <citation type="submission" date="2021-07" db="EMBL/GenBank/DDBJ databases">
        <authorList>
            <person name="Catto M.A."/>
            <person name="Jacobson A."/>
            <person name="Kennedy G."/>
            <person name="Labadie P."/>
            <person name="Hunt B.G."/>
            <person name="Srinivasan R."/>
        </authorList>
    </citation>
    <scope>NUCLEOTIDE SEQUENCE</scope>
    <source>
        <strain evidence="1">PL_HMW_Pooled</strain>
        <tissue evidence="1">Head</tissue>
    </source>
</reference>
<dbReference type="EMBL" id="JAHWGI010000441">
    <property type="protein sequence ID" value="KAK3915567.1"/>
    <property type="molecule type" value="Genomic_DNA"/>
</dbReference>
<name>A0AAE1H682_9NEOP</name>
<accession>A0AAE1H682</accession>